<dbReference type="SUPFAM" id="SSF48452">
    <property type="entry name" value="TPR-like"/>
    <property type="match status" value="1"/>
</dbReference>
<proteinExistence type="predicted"/>
<organism evidence="1 2">
    <name type="scientific">Lupinus albus</name>
    <name type="common">White lupine</name>
    <name type="synonym">Lupinus termis</name>
    <dbReference type="NCBI Taxonomy" id="3870"/>
    <lineage>
        <taxon>Eukaryota</taxon>
        <taxon>Viridiplantae</taxon>
        <taxon>Streptophyta</taxon>
        <taxon>Embryophyta</taxon>
        <taxon>Tracheophyta</taxon>
        <taxon>Spermatophyta</taxon>
        <taxon>Magnoliopsida</taxon>
        <taxon>eudicotyledons</taxon>
        <taxon>Gunneridae</taxon>
        <taxon>Pentapetalae</taxon>
        <taxon>rosids</taxon>
        <taxon>fabids</taxon>
        <taxon>Fabales</taxon>
        <taxon>Fabaceae</taxon>
        <taxon>Papilionoideae</taxon>
        <taxon>50 kb inversion clade</taxon>
        <taxon>genistoids sensu lato</taxon>
        <taxon>core genistoids</taxon>
        <taxon>Genisteae</taxon>
        <taxon>Lupinus</taxon>
    </lineage>
</organism>
<dbReference type="PANTHER" id="PTHR47868">
    <property type="entry name" value="OS05G0457700 PROTEIN"/>
    <property type="match status" value="1"/>
</dbReference>
<evidence type="ECO:0000313" key="2">
    <source>
        <dbReference type="Proteomes" id="UP000447434"/>
    </source>
</evidence>
<dbReference type="InterPro" id="IPR011990">
    <property type="entry name" value="TPR-like_helical_dom_sf"/>
</dbReference>
<dbReference type="EMBL" id="WOCE01000003">
    <property type="protein sequence ID" value="KAE9618084.1"/>
    <property type="molecule type" value="Genomic_DNA"/>
</dbReference>
<keyword evidence="2" id="KW-1185">Reference proteome</keyword>
<dbReference type="Gene3D" id="1.25.40.10">
    <property type="entry name" value="Tetratricopeptide repeat domain"/>
    <property type="match status" value="2"/>
</dbReference>
<comment type="caution">
    <text evidence="1">The sequence shown here is derived from an EMBL/GenBank/DDBJ whole genome shotgun (WGS) entry which is preliminary data.</text>
</comment>
<accession>A0A6A5PG99</accession>
<dbReference type="Proteomes" id="UP000447434">
    <property type="component" value="Chromosome 3"/>
</dbReference>
<sequence length="438" mass="47685">MIRIAAKLSRTSYSTAFVVPTATQLSSISCTRFFNCAPSSFNLYNNALELDKNMANPDVINMMNYAMKQARSDKSVGSYGLGMLVLKHCLTTELTIGNDPKTENSKGIALLALSTLLCERGEYDEAIEKLQSVQDLTNSHLGIRVAAFEAQVGLHLELGQDAMASAMAEKCVELMEKQETGENDGLIIHAKALKGLIELVNGDIKSAKASFDKSLHDVVHHGSIALLYGEFLQITEDYSLAREVYQNVIQGASDIKNNGNSLYLGAGNMNLEGLMVGAMCALGQLESHLGKFGNAEDWLTKALNTAEQTYGTTHPKVGVVLTSIALMYRRKAIEERSSSLLIQEGLYRKVIDILKVPAVETESEGAAPSVDRSDIAALARGAYAEVLCVQENRKDEGQKIKNLAESIWKNRRMSLADALGNTESNLSTVIDARISRLL</sequence>
<evidence type="ECO:0000313" key="1">
    <source>
        <dbReference type="EMBL" id="KAE9618084.1"/>
    </source>
</evidence>
<name>A0A6A5PG99_LUPAL</name>
<dbReference type="PANTHER" id="PTHR47868:SF2">
    <property type="entry name" value="OS05G0457700 PROTEIN"/>
    <property type="match status" value="1"/>
</dbReference>
<dbReference type="AlphaFoldDB" id="A0A6A5PG99"/>
<dbReference type="GO" id="GO:0005739">
    <property type="term" value="C:mitochondrion"/>
    <property type="evidence" value="ECO:0007669"/>
    <property type="project" value="TreeGrafter"/>
</dbReference>
<reference evidence="2" key="1">
    <citation type="journal article" date="2020" name="Nat. Commun.">
        <title>Genome sequence of the cluster root forming white lupin.</title>
        <authorList>
            <person name="Hufnagel B."/>
            <person name="Marques A."/>
            <person name="Soriano A."/>
            <person name="Marques L."/>
            <person name="Divol F."/>
            <person name="Doumas P."/>
            <person name="Sallet E."/>
            <person name="Mancinotti D."/>
            <person name="Carrere S."/>
            <person name="Marande W."/>
            <person name="Arribat S."/>
            <person name="Keller J."/>
            <person name="Huneau C."/>
            <person name="Blein T."/>
            <person name="Aime D."/>
            <person name="Laguerre M."/>
            <person name="Taylor J."/>
            <person name="Schubert V."/>
            <person name="Nelson M."/>
            <person name="Geu-Flores F."/>
            <person name="Crespi M."/>
            <person name="Gallardo-Guerrero K."/>
            <person name="Delaux P.-M."/>
            <person name="Salse J."/>
            <person name="Berges H."/>
            <person name="Guyot R."/>
            <person name="Gouzy J."/>
            <person name="Peret B."/>
        </authorList>
    </citation>
    <scope>NUCLEOTIDE SEQUENCE [LARGE SCALE GENOMIC DNA]</scope>
    <source>
        <strain evidence="2">cv. Amiga</strain>
    </source>
</reference>
<protein>
    <submittedName>
        <fullName evidence="1">Putative tetratricopeptide-like helical domain-containing protein</fullName>
    </submittedName>
</protein>
<gene>
    <name evidence="1" type="ORF">Lalb_Chr03g0042401</name>
</gene>
<dbReference type="OrthoDB" id="1892356at2759"/>
<dbReference type="Pfam" id="PF13374">
    <property type="entry name" value="TPR_10"/>
    <property type="match status" value="1"/>
</dbReference>
<dbReference type="PROSITE" id="PS51257">
    <property type="entry name" value="PROKAR_LIPOPROTEIN"/>
    <property type="match status" value="1"/>
</dbReference>